<comment type="caution">
    <text evidence="1">The sequence shown here is derived from an EMBL/GenBank/DDBJ whole genome shotgun (WGS) entry which is preliminary data.</text>
</comment>
<evidence type="ECO:0000313" key="2">
    <source>
        <dbReference type="Proteomes" id="UP001152888"/>
    </source>
</evidence>
<accession>A0A9P0KUM5</accession>
<reference evidence="1" key="1">
    <citation type="submission" date="2022-03" db="EMBL/GenBank/DDBJ databases">
        <authorList>
            <person name="Sayadi A."/>
        </authorList>
    </citation>
    <scope>NUCLEOTIDE SEQUENCE</scope>
</reference>
<evidence type="ECO:0000313" key="1">
    <source>
        <dbReference type="EMBL" id="CAH1977706.1"/>
    </source>
</evidence>
<keyword evidence="2" id="KW-1185">Reference proteome</keyword>
<name>A0A9P0KUM5_ACAOB</name>
<gene>
    <name evidence="1" type="ORF">ACAOBT_LOCUS12835</name>
</gene>
<dbReference type="AlphaFoldDB" id="A0A9P0KUM5"/>
<proteinExistence type="predicted"/>
<organism evidence="1 2">
    <name type="scientific">Acanthoscelides obtectus</name>
    <name type="common">Bean weevil</name>
    <name type="synonym">Bruchus obtectus</name>
    <dbReference type="NCBI Taxonomy" id="200917"/>
    <lineage>
        <taxon>Eukaryota</taxon>
        <taxon>Metazoa</taxon>
        <taxon>Ecdysozoa</taxon>
        <taxon>Arthropoda</taxon>
        <taxon>Hexapoda</taxon>
        <taxon>Insecta</taxon>
        <taxon>Pterygota</taxon>
        <taxon>Neoptera</taxon>
        <taxon>Endopterygota</taxon>
        <taxon>Coleoptera</taxon>
        <taxon>Polyphaga</taxon>
        <taxon>Cucujiformia</taxon>
        <taxon>Chrysomeloidea</taxon>
        <taxon>Chrysomelidae</taxon>
        <taxon>Bruchinae</taxon>
        <taxon>Bruchini</taxon>
        <taxon>Acanthoscelides</taxon>
    </lineage>
</organism>
<dbReference type="Proteomes" id="UP001152888">
    <property type="component" value="Unassembled WGS sequence"/>
</dbReference>
<protein>
    <submittedName>
        <fullName evidence="1">Uncharacterized protein</fullName>
    </submittedName>
</protein>
<sequence>MVRQYYPNNIIAHKTEYMSRFIHETIGMRTGQTDAVRCFLARHVFEECFRVQDFPGNIKKELQPLMYVLLTDGPFITSLCAKRQQLCRRC</sequence>
<dbReference type="EMBL" id="CAKOFQ010006863">
    <property type="protein sequence ID" value="CAH1977706.1"/>
    <property type="molecule type" value="Genomic_DNA"/>
</dbReference>